<dbReference type="InterPro" id="IPR051398">
    <property type="entry name" value="Polysacch_Deacetylase"/>
</dbReference>
<dbReference type="InterPro" id="IPR011330">
    <property type="entry name" value="Glyco_hydro/deAcase_b/a-brl"/>
</dbReference>
<dbReference type="Proteomes" id="UP000019147">
    <property type="component" value="Chromosome"/>
</dbReference>
<feature type="domain" description="NodB homology" evidence="3">
    <location>
        <begin position="45"/>
        <end position="189"/>
    </location>
</feature>
<keyword evidence="2" id="KW-0732">Signal</keyword>
<evidence type="ECO:0000256" key="2">
    <source>
        <dbReference type="ARBA" id="ARBA00022729"/>
    </source>
</evidence>
<dbReference type="Gene3D" id="3.20.20.370">
    <property type="entry name" value="Glycoside hydrolase/deacetylase"/>
    <property type="match status" value="1"/>
</dbReference>
<reference evidence="4 5" key="1">
    <citation type="journal article" date="2014" name="Syst. Appl. Microbiol.">
        <title>Evidence for the existence of two new members of the family Chlamydiaceae and proposal of Chlamydia avium sp. nov. and Chlamydia gallinacea sp. nov.</title>
        <authorList>
            <person name="Sachse K."/>
            <person name="Laroucau K."/>
            <person name="Riege K."/>
            <person name="Wehner S."/>
            <person name="Dilcher M."/>
            <person name="Creasy H.H."/>
            <person name="Weidmann M."/>
            <person name="Myers G."/>
            <person name="Vorimore F."/>
            <person name="Vicari N."/>
            <person name="Magnino S."/>
            <person name="Liebler-Tenorio E."/>
            <person name="Ruettger A."/>
            <person name="Bavoil P.M."/>
            <person name="Hufert F.T."/>
            <person name="Rossello-Mora R."/>
            <person name="Marz M."/>
        </authorList>
    </citation>
    <scope>NUCLEOTIDE SEQUENCE [LARGE SCALE GENOMIC DNA]</scope>
    <source>
        <strain evidence="4 5">08-1274/3</strain>
    </source>
</reference>
<evidence type="ECO:0000259" key="3">
    <source>
        <dbReference type="Pfam" id="PF01522"/>
    </source>
</evidence>
<dbReference type="GO" id="GO:0005975">
    <property type="term" value="P:carbohydrate metabolic process"/>
    <property type="evidence" value="ECO:0007669"/>
    <property type="project" value="InterPro"/>
</dbReference>
<evidence type="ECO:0000313" key="5">
    <source>
        <dbReference type="Proteomes" id="UP000019147"/>
    </source>
</evidence>
<evidence type="ECO:0000256" key="1">
    <source>
        <dbReference type="ARBA" id="ARBA00004613"/>
    </source>
</evidence>
<dbReference type="GO" id="GO:0005576">
    <property type="term" value="C:extracellular region"/>
    <property type="evidence" value="ECO:0007669"/>
    <property type="project" value="UniProtKB-SubCell"/>
</dbReference>
<dbReference type="CDD" id="cd10918">
    <property type="entry name" value="CE4_NodB_like_5s_6s"/>
    <property type="match status" value="1"/>
</dbReference>
<dbReference type="PANTHER" id="PTHR34216">
    <property type="match status" value="1"/>
</dbReference>
<accession>A0A173DYX5</accession>
<protein>
    <submittedName>
        <fullName evidence="4">Polysaccharide deacetylase</fullName>
    </submittedName>
</protein>
<name>A0A173DYX5_9CHLA</name>
<dbReference type="AlphaFoldDB" id="A0A173DYX5"/>
<dbReference type="SUPFAM" id="SSF88713">
    <property type="entry name" value="Glycoside hydrolase/deacetylase"/>
    <property type="match status" value="1"/>
</dbReference>
<dbReference type="OrthoDB" id="9776235at2"/>
<evidence type="ECO:0000313" key="4">
    <source>
        <dbReference type="EMBL" id="ANG66128.1"/>
    </source>
</evidence>
<organism evidence="4 5">
    <name type="scientific">Chlamydia gallinacea 08-1274/3</name>
    <dbReference type="NCBI Taxonomy" id="1143323"/>
    <lineage>
        <taxon>Bacteria</taxon>
        <taxon>Pseudomonadati</taxon>
        <taxon>Chlamydiota</taxon>
        <taxon>Chlamydiia</taxon>
        <taxon>Chlamydiales</taxon>
        <taxon>Chlamydiaceae</taxon>
        <taxon>Chlamydia/Chlamydophila group</taxon>
        <taxon>Chlamydia</taxon>
    </lineage>
</organism>
<dbReference type="eggNOG" id="COG0726">
    <property type="taxonomic scope" value="Bacteria"/>
</dbReference>
<dbReference type="PANTHER" id="PTHR34216:SF3">
    <property type="entry name" value="POLY-BETA-1,6-N-ACETYL-D-GLUCOSAMINE N-DEACETYLASE"/>
    <property type="match status" value="1"/>
</dbReference>
<proteinExistence type="predicted"/>
<dbReference type="RefSeq" id="WP_021828827.1">
    <property type="nucleotide sequence ID" value="NZ_CP015840.1"/>
</dbReference>
<dbReference type="GeneID" id="81478115"/>
<dbReference type="STRING" id="1143323.M787_002200"/>
<sequence length="246" mass="28472">MFIVLAFRQVCFSKEAALLKKFYRYLLFLKHTYSLALPGSLKRRFSVILTFDHASVDFYSHVFPFLQEHNIPAVVGIAWRYVANNSASSLPLDHRLAPSDTLAFQDEVFASHQPFCSQQELQVIAASPNILLASSGFAMRNLRHSPPYLTTEIFLSKFSIKTALGKTPIGFFYPFGKYDSSSMQVVKKYYPFSFILGNSVNRNAKQHNIYRVDIKLSHEKLPKFLLKPQYLKNWIIDRYRQRRAKT</sequence>
<dbReference type="Pfam" id="PF01522">
    <property type="entry name" value="Polysacc_deac_1"/>
    <property type="match status" value="1"/>
</dbReference>
<dbReference type="GO" id="GO:0016810">
    <property type="term" value="F:hydrolase activity, acting on carbon-nitrogen (but not peptide) bonds"/>
    <property type="evidence" value="ECO:0007669"/>
    <property type="project" value="InterPro"/>
</dbReference>
<gene>
    <name evidence="4" type="ORF">M787_002200</name>
</gene>
<dbReference type="InterPro" id="IPR002509">
    <property type="entry name" value="NODB_dom"/>
</dbReference>
<dbReference type="KEGG" id="cgz:M787_002200"/>
<comment type="subcellular location">
    <subcellularLocation>
        <location evidence="1">Secreted</location>
    </subcellularLocation>
</comment>
<dbReference type="EMBL" id="CP015840">
    <property type="protein sequence ID" value="ANG66128.1"/>
    <property type="molecule type" value="Genomic_DNA"/>
</dbReference>